<dbReference type="RefSeq" id="XP_041289294.1">
    <property type="nucleotide sequence ID" value="XM_041429248.1"/>
</dbReference>
<evidence type="ECO:0000313" key="3">
    <source>
        <dbReference type="Proteomes" id="UP000823399"/>
    </source>
</evidence>
<feature type="compositionally biased region" description="Low complexity" evidence="1">
    <location>
        <begin position="207"/>
        <end position="230"/>
    </location>
</feature>
<dbReference type="OrthoDB" id="10425179at2759"/>
<dbReference type="EMBL" id="JABBWM010000056">
    <property type="protein sequence ID" value="KAG2099811.1"/>
    <property type="molecule type" value="Genomic_DNA"/>
</dbReference>
<proteinExistence type="predicted"/>
<reference evidence="2" key="1">
    <citation type="journal article" date="2020" name="New Phytol.">
        <title>Comparative genomics reveals dynamic genome evolution in host specialist ectomycorrhizal fungi.</title>
        <authorList>
            <person name="Lofgren L.A."/>
            <person name="Nguyen N.H."/>
            <person name="Vilgalys R."/>
            <person name="Ruytinx J."/>
            <person name="Liao H.L."/>
            <person name="Branco S."/>
            <person name="Kuo A."/>
            <person name="LaButti K."/>
            <person name="Lipzen A."/>
            <person name="Andreopoulos W."/>
            <person name="Pangilinan J."/>
            <person name="Riley R."/>
            <person name="Hundley H."/>
            <person name="Na H."/>
            <person name="Barry K."/>
            <person name="Grigoriev I.V."/>
            <person name="Stajich J.E."/>
            <person name="Kennedy P.G."/>
        </authorList>
    </citation>
    <scope>NUCLEOTIDE SEQUENCE</scope>
    <source>
        <strain evidence="2">FC423</strain>
    </source>
</reference>
<dbReference type="GeneID" id="64691507"/>
<feature type="compositionally biased region" description="Polar residues" evidence="1">
    <location>
        <begin position="247"/>
        <end position="258"/>
    </location>
</feature>
<gene>
    <name evidence="2" type="ORF">F5147DRAFT_331014</name>
</gene>
<feature type="compositionally biased region" description="Basic and acidic residues" evidence="1">
    <location>
        <begin position="337"/>
        <end position="346"/>
    </location>
</feature>
<feature type="compositionally biased region" description="Polar residues" evidence="1">
    <location>
        <begin position="141"/>
        <end position="156"/>
    </location>
</feature>
<keyword evidence="3" id="KW-1185">Reference proteome</keyword>
<name>A0A9P7F1F9_9AGAM</name>
<evidence type="ECO:0000313" key="2">
    <source>
        <dbReference type="EMBL" id="KAG2099811.1"/>
    </source>
</evidence>
<sequence>MNIPVSPTERPLRKIPSEFMKPSPPPVPPYHATVGRGSSLKPSSPARNGILKHVPSLKIGLDKRDTAAKSTAPFPRSEPSDPLPPVLPDLALRSPNGKEKDTEKKSTYWFRRKSLRSGGKAHPTSEAEANNMPLPPVVPLDTSSSPSKFHTTGSTSRHSKDNGSGHPSEPAGLDRPVAPFMVHRRPSSASGPVRASSHSTSSRRDTSSSPSISATTSYSSHTTSTSSSTSPDHHPHTTRPLPMIPTPLQNSSIAQSPPSVYPRGHSSEYTRPHKRPTASHHDLESPRSPKSPARPTTAGATLGSRSSTTILRDHNLPPLPGAVGDLPNGTLPMTLPRLDKGETQAKSKLYEEGATGLSKRPKSIRASTALEAILPSSASTNTTSAMKRASRKLSFTASFQFGRKDKQR</sequence>
<organism evidence="2 3">
    <name type="scientific">Suillus discolor</name>
    <dbReference type="NCBI Taxonomy" id="1912936"/>
    <lineage>
        <taxon>Eukaryota</taxon>
        <taxon>Fungi</taxon>
        <taxon>Dikarya</taxon>
        <taxon>Basidiomycota</taxon>
        <taxon>Agaricomycotina</taxon>
        <taxon>Agaricomycetes</taxon>
        <taxon>Agaricomycetidae</taxon>
        <taxon>Boletales</taxon>
        <taxon>Suillineae</taxon>
        <taxon>Suillaceae</taxon>
        <taxon>Suillus</taxon>
    </lineage>
</organism>
<dbReference type="Proteomes" id="UP000823399">
    <property type="component" value="Unassembled WGS sequence"/>
</dbReference>
<protein>
    <submittedName>
        <fullName evidence="2">Uncharacterized protein</fullName>
    </submittedName>
</protein>
<accession>A0A9P7F1F9</accession>
<dbReference type="AlphaFoldDB" id="A0A9P7F1F9"/>
<feature type="compositionally biased region" description="Basic and acidic residues" evidence="1">
    <location>
        <begin position="96"/>
        <end position="106"/>
    </location>
</feature>
<comment type="caution">
    <text evidence="2">The sequence shown here is derived from an EMBL/GenBank/DDBJ whole genome shotgun (WGS) entry which is preliminary data.</text>
</comment>
<feature type="region of interest" description="Disordered" evidence="1">
    <location>
        <begin position="1"/>
        <end position="346"/>
    </location>
</feature>
<evidence type="ECO:0000256" key="1">
    <source>
        <dbReference type="SAM" id="MobiDB-lite"/>
    </source>
</evidence>